<keyword evidence="2 4" id="KW-0378">Hydrolase</keyword>
<dbReference type="EC" id="3.1.1.-" evidence="4"/>
<dbReference type="PROSITE" id="PS00941">
    <property type="entry name" value="CARBOXYLESTERASE_B_2"/>
    <property type="match status" value="1"/>
</dbReference>
<dbReference type="EMBL" id="JAATIS010003638">
    <property type="protein sequence ID" value="KAG2463714.1"/>
    <property type="molecule type" value="Genomic_DNA"/>
</dbReference>
<evidence type="ECO:0000256" key="3">
    <source>
        <dbReference type="PIRSR" id="PIRSR600997-1"/>
    </source>
</evidence>
<gene>
    <name evidence="6" type="primary">Crys</name>
    <name evidence="6" type="ORF">GTO96_0002137</name>
</gene>
<dbReference type="GO" id="GO:0004104">
    <property type="term" value="F:cholinesterase activity"/>
    <property type="evidence" value="ECO:0007669"/>
    <property type="project" value="InterPro"/>
</dbReference>
<comment type="similarity">
    <text evidence="1 4">Belongs to the type-B carboxylesterase/lipase family.</text>
</comment>
<dbReference type="AlphaFoldDB" id="A0A8X7X9K8"/>
<name>A0A8X7X9K8_POLSE</name>
<dbReference type="InterPro" id="IPR029058">
    <property type="entry name" value="AB_hydrolase_fold"/>
</dbReference>
<dbReference type="PANTHER" id="PTHR45570:SF1">
    <property type="entry name" value="CARBOXYLIC ESTER HYDROLASE"/>
    <property type="match status" value="1"/>
</dbReference>
<dbReference type="Proteomes" id="UP000886611">
    <property type="component" value="Unassembled WGS sequence"/>
</dbReference>
<feature type="active site" description="Charge relay system" evidence="3">
    <location>
        <position position="344"/>
    </location>
</feature>
<sequence>MSLSLRFVLILAACELGVSQTVDFLLVQTPLGLIKGVRTSHSQSFWGIPYADAPTGWHRWKPPQDVSPWHGIYDGTFPRPGCQQLCKQLVFACPKQISEDCLYLNVFVPLTTSLTPAPKYPSLPVMVWIHGGNFHDGTGSALLYDGRFLANSTNTVVVTINYRLGALGFLVTGMNSSKDISGNLGFLDQQKALTWVQMNIASFGGDPRKVTLFGQSAGAQSVGLHLTVRSSESLFKQAIIHSLPFALPLKTKKQATVIGTRFLKIAGCLFGDMKCMLSLTTEKILDAQIKADKEIHTPLSMLETFQPWGPVIDGEVIEEQTFNAFAKGMWQKHKPVMAGITSEEANLFVYELLSEPLSRGLYVAYLLAAFNIHTPLVLLRYPPQKSQDQRLLLSQVVSDYALTCPSRRVMRDMAESGASSWLYIFSQVASIASAWGNKTYCYQHACHGSDMPFLWNTCSLINLTFTSEERTLADSMACFWGNFAHYGQPNPQSSNNVIKRPALSRGDLSHSTNYSNKLPACSKLNQSVYWPQYSFQNAWLFMNLTVNLNATKEFRKKFCTFWDAFVPY</sequence>
<evidence type="ECO:0000256" key="4">
    <source>
        <dbReference type="RuleBase" id="RU361235"/>
    </source>
</evidence>
<dbReference type="PANTHER" id="PTHR45570">
    <property type="entry name" value="CARBOXYLIC ESTER HYDROLASE"/>
    <property type="match status" value="1"/>
</dbReference>
<keyword evidence="4" id="KW-0732">Signal</keyword>
<dbReference type="PROSITE" id="PS00122">
    <property type="entry name" value="CARBOXYLESTERASE_B_1"/>
    <property type="match status" value="1"/>
</dbReference>
<dbReference type="InterPro" id="IPR019826">
    <property type="entry name" value="Carboxylesterase_B_AS"/>
</dbReference>
<dbReference type="InterPro" id="IPR000997">
    <property type="entry name" value="Cholinesterase"/>
</dbReference>
<proteinExistence type="inferred from homology"/>
<evidence type="ECO:0000256" key="2">
    <source>
        <dbReference type="ARBA" id="ARBA00022801"/>
    </source>
</evidence>
<dbReference type="InterPro" id="IPR002018">
    <property type="entry name" value="CarbesteraseB"/>
</dbReference>
<reference evidence="6 7" key="1">
    <citation type="journal article" date="2021" name="Cell">
        <title>Tracing the genetic footprints of vertebrate landing in non-teleost ray-finned fishes.</title>
        <authorList>
            <person name="Bi X."/>
            <person name="Wang K."/>
            <person name="Yang L."/>
            <person name="Pan H."/>
            <person name="Jiang H."/>
            <person name="Wei Q."/>
            <person name="Fang M."/>
            <person name="Yu H."/>
            <person name="Zhu C."/>
            <person name="Cai Y."/>
            <person name="He Y."/>
            <person name="Gan X."/>
            <person name="Zeng H."/>
            <person name="Yu D."/>
            <person name="Zhu Y."/>
            <person name="Jiang H."/>
            <person name="Qiu Q."/>
            <person name="Yang H."/>
            <person name="Zhang Y.E."/>
            <person name="Wang W."/>
            <person name="Zhu M."/>
            <person name="He S."/>
            <person name="Zhang G."/>
        </authorList>
    </citation>
    <scope>NUCLEOTIDE SEQUENCE [LARGE SCALE GENOMIC DNA]</scope>
    <source>
        <strain evidence="6">Bchr_013</strain>
    </source>
</reference>
<feature type="active site" description="Acyl-ester intermediate" evidence="3">
    <location>
        <position position="216"/>
    </location>
</feature>
<feature type="signal peptide" evidence="4">
    <location>
        <begin position="1"/>
        <end position="19"/>
    </location>
</feature>
<feature type="domain" description="Carboxylesterase type B" evidence="5">
    <location>
        <begin position="26"/>
        <end position="562"/>
    </location>
</feature>
<dbReference type="Gene3D" id="3.40.50.1820">
    <property type="entry name" value="alpha/beta hydrolase"/>
    <property type="match status" value="1"/>
</dbReference>
<dbReference type="InterPro" id="IPR019819">
    <property type="entry name" value="Carboxylesterase_B_CS"/>
</dbReference>
<feature type="non-terminal residue" evidence="6">
    <location>
        <position position="568"/>
    </location>
</feature>
<dbReference type="OrthoDB" id="3200163at2759"/>
<dbReference type="Pfam" id="PF00135">
    <property type="entry name" value="COesterase"/>
    <property type="match status" value="1"/>
</dbReference>
<evidence type="ECO:0000259" key="5">
    <source>
        <dbReference type="Pfam" id="PF00135"/>
    </source>
</evidence>
<organism evidence="6 7">
    <name type="scientific">Polypterus senegalus</name>
    <name type="common">Senegal bichir</name>
    <dbReference type="NCBI Taxonomy" id="55291"/>
    <lineage>
        <taxon>Eukaryota</taxon>
        <taxon>Metazoa</taxon>
        <taxon>Chordata</taxon>
        <taxon>Craniata</taxon>
        <taxon>Vertebrata</taxon>
        <taxon>Euteleostomi</taxon>
        <taxon>Actinopterygii</taxon>
        <taxon>Polypteriformes</taxon>
        <taxon>Polypteridae</taxon>
        <taxon>Polypterus</taxon>
    </lineage>
</organism>
<accession>A0A8X7X9K8</accession>
<keyword evidence="7" id="KW-1185">Reference proteome</keyword>
<evidence type="ECO:0000313" key="6">
    <source>
        <dbReference type="EMBL" id="KAG2463714.1"/>
    </source>
</evidence>
<feature type="non-terminal residue" evidence="6">
    <location>
        <position position="1"/>
    </location>
</feature>
<feature type="chain" id="PRO_5036518588" description="Carboxylic ester hydrolase" evidence="4">
    <location>
        <begin position="20"/>
        <end position="568"/>
    </location>
</feature>
<comment type="caution">
    <text evidence="6">The sequence shown here is derived from an EMBL/GenBank/DDBJ whole genome shotgun (WGS) entry which is preliminary data.</text>
</comment>
<feature type="active site" description="Charge relay system" evidence="3">
    <location>
        <position position="447"/>
    </location>
</feature>
<evidence type="ECO:0000256" key="1">
    <source>
        <dbReference type="ARBA" id="ARBA00005964"/>
    </source>
</evidence>
<evidence type="ECO:0000313" key="7">
    <source>
        <dbReference type="Proteomes" id="UP000886611"/>
    </source>
</evidence>
<protein>
    <recommendedName>
        <fullName evidence="4">Carboxylic ester hydrolase</fullName>
        <ecNumber evidence="4">3.1.1.-</ecNumber>
    </recommendedName>
</protein>
<dbReference type="PRINTS" id="PR00878">
    <property type="entry name" value="CHOLNESTRASE"/>
</dbReference>
<dbReference type="SUPFAM" id="SSF53474">
    <property type="entry name" value="alpha/beta-Hydrolases"/>
    <property type="match status" value="1"/>
</dbReference>